<keyword evidence="2" id="KW-0489">Methyltransferase</keyword>
<dbReference type="Proteomes" id="UP000266302">
    <property type="component" value="Unassembled WGS sequence"/>
</dbReference>
<dbReference type="InterPro" id="IPR029063">
    <property type="entry name" value="SAM-dependent_MTases_sf"/>
</dbReference>
<evidence type="ECO:0000313" key="2">
    <source>
        <dbReference type="EMBL" id="RIE00039.1"/>
    </source>
</evidence>
<dbReference type="EMBL" id="QXJC01000001">
    <property type="protein sequence ID" value="RIE00039.1"/>
    <property type="molecule type" value="Genomic_DNA"/>
</dbReference>
<keyword evidence="2" id="KW-0808">Transferase</keyword>
<dbReference type="Gene3D" id="3.40.50.150">
    <property type="entry name" value="Vaccinia Virus protein VP39"/>
    <property type="match status" value="1"/>
</dbReference>
<name>A0A398CG43_9BURK</name>
<feature type="domain" description="Methyltransferase" evidence="1">
    <location>
        <begin position="45"/>
        <end position="137"/>
    </location>
</feature>
<protein>
    <submittedName>
        <fullName evidence="2">Class I SAM-dependent methyltransferase</fullName>
    </submittedName>
</protein>
<evidence type="ECO:0000259" key="1">
    <source>
        <dbReference type="Pfam" id="PF13649"/>
    </source>
</evidence>
<dbReference type="SUPFAM" id="SSF53335">
    <property type="entry name" value="S-adenosyl-L-methionine-dependent methyltransferases"/>
    <property type="match status" value="1"/>
</dbReference>
<reference evidence="2 3" key="1">
    <citation type="submission" date="2018-09" db="EMBL/GenBank/DDBJ databases">
        <title>Draft genome of Simplicispira sp. NY-02.</title>
        <authorList>
            <person name="Im W.T."/>
        </authorList>
    </citation>
    <scope>NUCLEOTIDE SEQUENCE [LARGE SCALE GENOMIC DNA]</scope>
    <source>
        <strain evidence="2 3">NY-02</strain>
    </source>
</reference>
<dbReference type="OrthoDB" id="8558926at2"/>
<organism evidence="2 3">
    <name type="scientific">Simplicispira hankyongi</name>
    <dbReference type="NCBI Taxonomy" id="2315688"/>
    <lineage>
        <taxon>Bacteria</taxon>
        <taxon>Pseudomonadati</taxon>
        <taxon>Pseudomonadota</taxon>
        <taxon>Betaproteobacteria</taxon>
        <taxon>Burkholderiales</taxon>
        <taxon>Comamonadaceae</taxon>
        <taxon>Simplicispira</taxon>
    </lineage>
</organism>
<keyword evidence="3" id="KW-1185">Reference proteome</keyword>
<dbReference type="GO" id="GO:0008168">
    <property type="term" value="F:methyltransferase activity"/>
    <property type="evidence" value="ECO:0007669"/>
    <property type="project" value="UniProtKB-KW"/>
</dbReference>
<accession>A0A398CG43</accession>
<dbReference type="CDD" id="cd02440">
    <property type="entry name" value="AdoMet_MTases"/>
    <property type="match status" value="1"/>
</dbReference>
<dbReference type="InterPro" id="IPR041698">
    <property type="entry name" value="Methyltransf_25"/>
</dbReference>
<dbReference type="GO" id="GO:0032259">
    <property type="term" value="P:methylation"/>
    <property type="evidence" value="ECO:0007669"/>
    <property type="project" value="UniProtKB-KW"/>
</dbReference>
<dbReference type="Pfam" id="PF13649">
    <property type="entry name" value="Methyltransf_25"/>
    <property type="match status" value="1"/>
</dbReference>
<gene>
    <name evidence="2" type="ORF">D3F03_00395</name>
</gene>
<proteinExistence type="predicted"/>
<evidence type="ECO:0000313" key="3">
    <source>
        <dbReference type="Proteomes" id="UP000266302"/>
    </source>
</evidence>
<sequence>MNPFDDPQAVATYAEQPPKLVPGFADLQRMCMLLMAERAPQDARVLVLGAGGGLELDLFARTHARWQFDGVDPSAEMLRLARNRVQAHISRVRLHHGYIYDAPSGPFDTACSLLTLHFIAREERLRTLMEVRHRMRAGAPFVAAHFSFPQEASKRERWLSRNKAFAIASGIAPDNAERARAGIGSQLPILSPEEDESLLRDSGFTDVELFYAAFGFRGWVASA</sequence>
<comment type="caution">
    <text evidence="2">The sequence shown here is derived from an EMBL/GenBank/DDBJ whole genome shotgun (WGS) entry which is preliminary data.</text>
</comment>
<dbReference type="AlphaFoldDB" id="A0A398CG43"/>